<evidence type="ECO:0000313" key="4">
    <source>
        <dbReference type="Proteomes" id="UP000078446"/>
    </source>
</evidence>
<name>A0A198UKP6_MORCA</name>
<dbReference type="Proteomes" id="UP000078228">
    <property type="component" value="Unassembled WGS sequence"/>
</dbReference>
<dbReference type="EMBL" id="LXHE01000008">
    <property type="protein sequence ID" value="OAV01029.1"/>
    <property type="molecule type" value="Genomic_DNA"/>
</dbReference>
<gene>
    <name evidence="2" type="ORF">AO382_1006</name>
    <name evidence="1" type="ORF">AO384_1170</name>
</gene>
<organism evidence="1 3">
    <name type="scientific">Moraxella catarrhalis</name>
    <name type="common">Branhamella catarrhalis</name>
    <dbReference type="NCBI Taxonomy" id="480"/>
    <lineage>
        <taxon>Bacteria</taxon>
        <taxon>Pseudomonadati</taxon>
        <taxon>Pseudomonadota</taxon>
        <taxon>Gammaproteobacteria</taxon>
        <taxon>Moraxellales</taxon>
        <taxon>Moraxellaceae</taxon>
        <taxon>Moraxella</taxon>
    </lineage>
</organism>
<keyword evidence="3" id="KW-1185">Reference proteome</keyword>
<evidence type="ECO:0000313" key="2">
    <source>
        <dbReference type="EMBL" id="OAV01029.1"/>
    </source>
</evidence>
<sequence>MTQYYQINNPQGNELWGFLFIRFCNFKNISIKNQPMND</sequence>
<dbReference type="Proteomes" id="UP000078446">
    <property type="component" value="Unassembled WGS sequence"/>
</dbReference>
<evidence type="ECO:0000313" key="1">
    <source>
        <dbReference type="EMBL" id="OAU95812.1"/>
    </source>
</evidence>
<evidence type="ECO:0000313" key="3">
    <source>
        <dbReference type="Proteomes" id="UP000078228"/>
    </source>
</evidence>
<reference evidence="3 4" key="1">
    <citation type="journal article" date="2016" name="Genome Biol. Evol.">
        <title>Comparative Genomic Analyses of the Moraxella catarrhalis Serosensitive and Seroresistant Lineages Demonstrate Their Independent Evolution.</title>
        <authorList>
            <person name="Earl J.P."/>
            <person name="de Vries S.P."/>
            <person name="Ahmed A."/>
            <person name="Powell E."/>
            <person name="Schultz M.P."/>
            <person name="Hermans P.W."/>
            <person name="Hill D.J."/>
            <person name="Zhou Z."/>
            <person name="Constantinidou C.I."/>
            <person name="Hu F.Z."/>
            <person name="Bootsma H.J."/>
            <person name="Ehrlich G.D."/>
        </authorList>
    </citation>
    <scope>NUCLEOTIDE SEQUENCE [LARGE SCALE GENOMIC DNA]</scope>
    <source>
        <strain evidence="1 3">Z7542</strain>
        <strain evidence="2 4">Z7574</strain>
    </source>
</reference>
<accession>A0A198UKP6</accession>
<dbReference type="PATRIC" id="fig|480.236.peg.874"/>
<proteinExistence type="predicted"/>
<comment type="caution">
    <text evidence="1">The sequence shown here is derived from an EMBL/GenBank/DDBJ whole genome shotgun (WGS) entry which is preliminary data.</text>
</comment>
<protein>
    <submittedName>
        <fullName evidence="1">Uncharacterized protein</fullName>
    </submittedName>
</protein>
<dbReference type="EMBL" id="LXHC01000021">
    <property type="protein sequence ID" value="OAU95812.1"/>
    <property type="molecule type" value="Genomic_DNA"/>
</dbReference>
<dbReference type="AlphaFoldDB" id="A0A198UKP6"/>